<keyword evidence="9" id="KW-1185">Reference proteome</keyword>
<feature type="region of interest" description="Disordered" evidence="1">
    <location>
        <begin position="87"/>
        <end position="149"/>
    </location>
</feature>
<name>A0A814K1P6_9BILA</name>
<evidence type="ECO:0000256" key="1">
    <source>
        <dbReference type="SAM" id="MobiDB-lite"/>
    </source>
</evidence>
<keyword evidence="2" id="KW-0812">Transmembrane</keyword>
<sequence length="149" mass="16986">MFLPPTLSWPIIIVICVSVGLASVLVLYLVIRIRSGNRQASPLTGTGDDAHSQMEWEDDIGLNIIVNPLDTTKQSVQSMDVHNIKQTIHKYEGASSDEDEYDDHSHNEYSSDEDNEDYDDVENNQIHQKKNDHQLEWDDEAMEYGPKKV</sequence>
<evidence type="ECO:0000313" key="3">
    <source>
        <dbReference type="EMBL" id="CAF1043301.1"/>
    </source>
</evidence>
<feature type="transmembrane region" description="Helical" evidence="2">
    <location>
        <begin position="6"/>
        <end position="31"/>
    </location>
</feature>
<dbReference type="EMBL" id="CAJNOL010000781">
    <property type="protein sequence ID" value="CAF1197518.1"/>
    <property type="molecule type" value="Genomic_DNA"/>
</dbReference>
<dbReference type="AlphaFoldDB" id="A0A814K1P6"/>
<evidence type="ECO:0000313" key="5">
    <source>
        <dbReference type="EMBL" id="CAF1196307.1"/>
    </source>
</evidence>
<dbReference type="EMBL" id="CAJNOO010001830">
    <property type="protein sequence ID" value="CAF1203967.1"/>
    <property type="molecule type" value="Genomic_DNA"/>
</dbReference>
<evidence type="ECO:0000256" key="2">
    <source>
        <dbReference type="SAM" id="Phobius"/>
    </source>
</evidence>
<evidence type="ECO:0000313" key="7">
    <source>
        <dbReference type="EMBL" id="CAF1203967.1"/>
    </source>
</evidence>
<reference evidence="3" key="1">
    <citation type="submission" date="2021-02" db="EMBL/GenBank/DDBJ databases">
        <authorList>
            <person name="Nowell W R."/>
        </authorList>
    </citation>
    <scope>NUCLEOTIDE SEQUENCE</scope>
</reference>
<dbReference type="EMBL" id="CAJNOT010000870">
    <property type="protein sequence ID" value="CAF1098806.1"/>
    <property type="molecule type" value="Genomic_DNA"/>
</dbReference>
<organism evidence="3 8">
    <name type="scientific">Rotaria sordida</name>
    <dbReference type="NCBI Taxonomy" id="392033"/>
    <lineage>
        <taxon>Eukaryota</taxon>
        <taxon>Metazoa</taxon>
        <taxon>Spiralia</taxon>
        <taxon>Gnathifera</taxon>
        <taxon>Rotifera</taxon>
        <taxon>Eurotatoria</taxon>
        <taxon>Bdelloidea</taxon>
        <taxon>Philodinida</taxon>
        <taxon>Philodinidae</taxon>
        <taxon>Rotaria</taxon>
    </lineage>
</organism>
<evidence type="ECO:0000313" key="4">
    <source>
        <dbReference type="EMBL" id="CAF1098806.1"/>
    </source>
</evidence>
<keyword evidence="2" id="KW-0472">Membrane</keyword>
<protein>
    <submittedName>
        <fullName evidence="3">Uncharacterized protein</fullName>
    </submittedName>
</protein>
<evidence type="ECO:0000313" key="9">
    <source>
        <dbReference type="Proteomes" id="UP000663870"/>
    </source>
</evidence>
<feature type="compositionally biased region" description="Acidic residues" evidence="1">
    <location>
        <begin position="110"/>
        <end position="122"/>
    </location>
</feature>
<evidence type="ECO:0000313" key="6">
    <source>
        <dbReference type="EMBL" id="CAF1197518.1"/>
    </source>
</evidence>
<dbReference type="EMBL" id="CAJNOH010000447">
    <property type="protein sequence ID" value="CAF1043301.1"/>
    <property type="molecule type" value="Genomic_DNA"/>
</dbReference>
<dbReference type="Proteomes" id="UP000663854">
    <property type="component" value="Unassembled WGS sequence"/>
</dbReference>
<dbReference type="EMBL" id="CAJNOL010000777">
    <property type="protein sequence ID" value="CAF1196307.1"/>
    <property type="molecule type" value="Genomic_DNA"/>
</dbReference>
<dbReference type="OrthoDB" id="10114586at2759"/>
<comment type="caution">
    <text evidence="3">The sequence shown here is derived from an EMBL/GenBank/DDBJ whole genome shotgun (WGS) entry which is preliminary data.</text>
</comment>
<dbReference type="Proteomes" id="UP000663882">
    <property type="component" value="Unassembled WGS sequence"/>
</dbReference>
<accession>A0A814K1P6</accession>
<proteinExistence type="predicted"/>
<evidence type="ECO:0000313" key="8">
    <source>
        <dbReference type="Proteomes" id="UP000663854"/>
    </source>
</evidence>
<keyword evidence="2" id="KW-1133">Transmembrane helix</keyword>
<gene>
    <name evidence="5" type="ORF">JXQ802_LOCUS24166</name>
    <name evidence="6" type="ORF">JXQ802_LOCUS24228</name>
    <name evidence="3" type="ORF">PYM288_LOCUS16757</name>
    <name evidence="7" type="ORF">RFH988_LOCUS24763</name>
    <name evidence="4" type="ORF">ZHD862_LOCUS17481</name>
</gene>
<dbReference type="Proteomes" id="UP000663870">
    <property type="component" value="Unassembled WGS sequence"/>
</dbReference>
<dbReference type="Proteomes" id="UP000663864">
    <property type="component" value="Unassembled WGS sequence"/>
</dbReference>